<sequence length="531" mass="60419">MRLLLILLTAVSGSVFFTSSDRMVHSAGATVTGKLPAETPLTPTPRSNFTPTTRKGYWSLDVVDDFVLPSTRSITFCAAGRNLHLGREWDKLFRRGFSSIDRTRMVWDEEVARDPNRIRPGWTSRLTFEQRTDGVGQHHFRLGPYNIPWAGNGNLAAETYFRPMPGNRDKLNNIYSAIQGLAGSCQLYNDCPNGRDKSGYGKIFFDIENEGVKDEVLQEQANLYTYFMKATRDIADPRTMIGSIGPIPHSGFGYSRAMDYSATPFPLWNMKAKQTATSRQRGMPNDIVGKSFSDYVDFQMAGTYFVYPDFDYTIPHTGDADRHWLAGLLAEQEYNMRLSDKPRLGYVWMFNTQAPFNRSQKASNPAPPMVAEGTGIFYWMTGAYGCVFWDDLVELKPDQPTPKDPERQGLDSDRNYACYEHYIHGLWRIFKHHGDMFTNDAVFLNQETECSYDGGQNWYKYNANQIKTRGLPFARAMVKGDQILVAASMPYAKPGQKTSLMVRYVDKGYRFYTTVRLNADEIYLGRATMSK</sequence>
<evidence type="ECO:0000256" key="1">
    <source>
        <dbReference type="SAM" id="SignalP"/>
    </source>
</evidence>
<organism evidence="2 3">
    <name type="scientific">Fibrella rubiginis</name>
    <dbReference type="NCBI Taxonomy" id="2817060"/>
    <lineage>
        <taxon>Bacteria</taxon>
        <taxon>Pseudomonadati</taxon>
        <taxon>Bacteroidota</taxon>
        <taxon>Cytophagia</taxon>
        <taxon>Cytophagales</taxon>
        <taxon>Spirosomataceae</taxon>
        <taxon>Fibrella</taxon>
    </lineage>
</organism>
<dbReference type="Proteomes" id="UP000664034">
    <property type="component" value="Unassembled WGS sequence"/>
</dbReference>
<proteinExistence type="predicted"/>
<evidence type="ECO:0000313" key="2">
    <source>
        <dbReference type="EMBL" id="MBO0939608.1"/>
    </source>
</evidence>
<name>A0A939K764_9BACT</name>
<protein>
    <submittedName>
        <fullName evidence="2">Uncharacterized protein</fullName>
    </submittedName>
</protein>
<accession>A0A939K764</accession>
<dbReference type="EMBL" id="JAFMYV010000016">
    <property type="protein sequence ID" value="MBO0939608.1"/>
    <property type="molecule type" value="Genomic_DNA"/>
</dbReference>
<reference evidence="2" key="1">
    <citation type="submission" date="2021-03" db="EMBL/GenBank/DDBJ databases">
        <title>Fibrella sp. HMF5335 genome sequencing and assembly.</title>
        <authorList>
            <person name="Kang H."/>
            <person name="Kim H."/>
            <person name="Bae S."/>
            <person name="Joh K."/>
        </authorList>
    </citation>
    <scope>NUCLEOTIDE SEQUENCE</scope>
    <source>
        <strain evidence="2">HMF5335</strain>
    </source>
</reference>
<dbReference type="AlphaFoldDB" id="A0A939K764"/>
<evidence type="ECO:0000313" key="3">
    <source>
        <dbReference type="Proteomes" id="UP000664034"/>
    </source>
</evidence>
<feature type="signal peptide" evidence="1">
    <location>
        <begin position="1"/>
        <end position="17"/>
    </location>
</feature>
<keyword evidence="3" id="KW-1185">Reference proteome</keyword>
<comment type="caution">
    <text evidence="2">The sequence shown here is derived from an EMBL/GenBank/DDBJ whole genome shotgun (WGS) entry which is preliminary data.</text>
</comment>
<dbReference type="RefSeq" id="WP_207367141.1">
    <property type="nucleotide sequence ID" value="NZ_JAFMYV010000016.1"/>
</dbReference>
<keyword evidence="1" id="KW-0732">Signal</keyword>
<feature type="chain" id="PRO_5037704530" evidence="1">
    <location>
        <begin position="18"/>
        <end position="531"/>
    </location>
</feature>
<gene>
    <name evidence="2" type="ORF">J2I47_23865</name>
</gene>